<accession>A0A9P5ZS87</accession>
<dbReference type="Proteomes" id="UP000807025">
    <property type="component" value="Unassembled WGS sequence"/>
</dbReference>
<comment type="caution">
    <text evidence="1">The sequence shown here is derived from an EMBL/GenBank/DDBJ whole genome shotgun (WGS) entry which is preliminary data.</text>
</comment>
<name>A0A9P5ZS87_PLEER</name>
<evidence type="ECO:0000313" key="2">
    <source>
        <dbReference type="Proteomes" id="UP000807025"/>
    </source>
</evidence>
<sequence>LTLGAGQCNVKLYNCYLRDLIISGCAKPSFIVSHNLPLSEALGVYEKFDKRVDGYTKVLLHPWGKHKTKQ</sequence>
<feature type="non-terminal residue" evidence="1">
    <location>
        <position position="1"/>
    </location>
</feature>
<organism evidence="1 2">
    <name type="scientific">Pleurotus eryngii</name>
    <name type="common">Boletus of the steppes</name>
    <dbReference type="NCBI Taxonomy" id="5323"/>
    <lineage>
        <taxon>Eukaryota</taxon>
        <taxon>Fungi</taxon>
        <taxon>Dikarya</taxon>
        <taxon>Basidiomycota</taxon>
        <taxon>Agaricomycotina</taxon>
        <taxon>Agaricomycetes</taxon>
        <taxon>Agaricomycetidae</taxon>
        <taxon>Agaricales</taxon>
        <taxon>Pleurotineae</taxon>
        <taxon>Pleurotaceae</taxon>
        <taxon>Pleurotus</taxon>
    </lineage>
</organism>
<keyword evidence="2" id="KW-1185">Reference proteome</keyword>
<dbReference type="Gene3D" id="3.40.50.720">
    <property type="entry name" value="NAD(P)-binding Rossmann-like Domain"/>
    <property type="match status" value="1"/>
</dbReference>
<proteinExistence type="predicted"/>
<dbReference type="EMBL" id="MU154619">
    <property type="protein sequence ID" value="KAF9491429.1"/>
    <property type="molecule type" value="Genomic_DNA"/>
</dbReference>
<protein>
    <recommendedName>
        <fullName evidence="3">Glutathione-dependent formaldehyde dehydrogenase</fullName>
    </recommendedName>
</protein>
<dbReference type="OrthoDB" id="3941538at2759"/>
<dbReference type="Gene3D" id="3.90.180.10">
    <property type="entry name" value="Medium-chain alcohol dehydrogenases, catalytic domain"/>
    <property type="match status" value="1"/>
</dbReference>
<reference evidence="1" key="1">
    <citation type="submission" date="2020-11" db="EMBL/GenBank/DDBJ databases">
        <authorList>
            <consortium name="DOE Joint Genome Institute"/>
            <person name="Ahrendt S."/>
            <person name="Riley R."/>
            <person name="Andreopoulos W."/>
            <person name="Labutti K."/>
            <person name="Pangilinan J."/>
            <person name="Ruiz-Duenas F.J."/>
            <person name="Barrasa J.M."/>
            <person name="Sanchez-Garcia M."/>
            <person name="Camarero S."/>
            <person name="Miyauchi S."/>
            <person name="Serrano A."/>
            <person name="Linde D."/>
            <person name="Babiker R."/>
            <person name="Drula E."/>
            <person name="Ayuso-Fernandez I."/>
            <person name="Pacheco R."/>
            <person name="Padilla G."/>
            <person name="Ferreira P."/>
            <person name="Barriuso J."/>
            <person name="Kellner H."/>
            <person name="Castanera R."/>
            <person name="Alfaro M."/>
            <person name="Ramirez L."/>
            <person name="Pisabarro A.G."/>
            <person name="Kuo A."/>
            <person name="Tritt A."/>
            <person name="Lipzen A."/>
            <person name="He G."/>
            <person name="Yan M."/>
            <person name="Ng V."/>
            <person name="Cullen D."/>
            <person name="Martin F."/>
            <person name="Rosso M.-N."/>
            <person name="Henrissat B."/>
            <person name="Hibbett D."/>
            <person name="Martinez A.T."/>
            <person name="Grigoriev I.V."/>
        </authorList>
    </citation>
    <scope>NUCLEOTIDE SEQUENCE</scope>
    <source>
        <strain evidence="1">ATCC 90797</strain>
    </source>
</reference>
<dbReference type="AlphaFoldDB" id="A0A9P5ZS87"/>
<evidence type="ECO:0000313" key="1">
    <source>
        <dbReference type="EMBL" id="KAF9491429.1"/>
    </source>
</evidence>
<gene>
    <name evidence="1" type="ORF">BDN71DRAFT_1398390</name>
</gene>
<evidence type="ECO:0008006" key="3">
    <source>
        <dbReference type="Google" id="ProtNLM"/>
    </source>
</evidence>